<dbReference type="PROSITE" id="PS00108">
    <property type="entry name" value="PROTEIN_KINASE_ST"/>
    <property type="match status" value="1"/>
</dbReference>
<keyword evidence="4" id="KW-0808">Transferase</keyword>
<dbReference type="STRING" id="177199.A0A420YNL6"/>
<feature type="domain" description="Protein kinase" evidence="12">
    <location>
        <begin position="42"/>
        <end position="306"/>
    </location>
</feature>
<name>A0A420YNL6_9PEZI</name>
<dbReference type="GO" id="GO:0005737">
    <property type="term" value="C:cytoplasm"/>
    <property type="evidence" value="ECO:0007669"/>
    <property type="project" value="TreeGrafter"/>
</dbReference>
<comment type="similarity">
    <text evidence="1">Belongs to the protein kinase superfamily. STE Ser/Thr protein kinase family. STE20 subfamily.</text>
</comment>
<dbReference type="SUPFAM" id="SSF56112">
    <property type="entry name" value="Protein kinase-like (PK-like)"/>
    <property type="match status" value="1"/>
</dbReference>
<feature type="region of interest" description="Disordered" evidence="11">
    <location>
        <begin position="526"/>
        <end position="546"/>
    </location>
</feature>
<evidence type="ECO:0000256" key="2">
    <source>
        <dbReference type="ARBA" id="ARBA00012513"/>
    </source>
</evidence>
<dbReference type="GO" id="GO:0004674">
    <property type="term" value="F:protein serine/threonine kinase activity"/>
    <property type="evidence" value="ECO:0007669"/>
    <property type="project" value="UniProtKB-KW"/>
</dbReference>
<dbReference type="OrthoDB" id="248923at2759"/>
<evidence type="ECO:0000256" key="11">
    <source>
        <dbReference type="SAM" id="MobiDB-lite"/>
    </source>
</evidence>
<dbReference type="EMBL" id="QVQW01000001">
    <property type="protein sequence ID" value="RKU49479.1"/>
    <property type="molecule type" value="Genomic_DNA"/>
</dbReference>
<evidence type="ECO:0000256" key="9">
    <source>
        <dbReference type="ARBA" id="ARBA00048679"/>
    </source>
</evidence>
<evidence type="ECO:0000259" key="12">
    <source>
        <dbReference type="PROSITE" id="PS50011"/>
    </source>
</evidence>
<comment type="catalytic activity">
    <reaction evidence="9">
        <text>L-seryl-[protein] + ATP = O-phospho-L-seryl-[protein] + ADP + H(+)</text>
        <dbReference type="Rhea" id="RHEA:17989"/>
        <dbReference type="Rhea" id="RHEA-COMP:9863"/>
        <dbReference type="Rhea" id="RHEA-COMP:11604"/>
        <dbReference type="ChEBI" id="CHEBI:15378"/>
        <dbReference type="ChEBI" id="CHEBI:29999"/>
        <dbReference type="ChEBI" id="CHEBI:30616"/>
        <dbReference type="ChEBI" id="CHEBI:83421"/>
        <dbReference type="ChEBI" id="CHEBI:456216"/>
        <dbReference type="EC" id="2.7.11.1"/>
    </reaction>
</comment>
<dbReference type="Proteomes" id="UP000275385">
    <property type="component" value="Unassembled WGS sequence"/>
</dbReference>
<evidence type="ECO:0000313" key="13">
    <source>
        <dbReference type="EMBL" id="RKU49479.1"/>
    </source>
</evidence>
<dbReference type="PANTHER" id="PTHR48012:SF10">
    <property type="entry name" value="FI20177P1"/>
    <property type="match status" value="1"/>
</dbReference>
<dbReference type="GO" id="GO:0005524">
    <property type="term" value="F:ATP binding"/>
    <property type="evidence" value="ECO:0007669"/>
    <property type="project" value="UniProtKB-UniRule"/>
</dbReference>
<evidence type="ECO:0000256" key="10">
    <source>
        <dbReference type="PROSITE-ProRule" id="PRU10141"/>
    </source>
</evidence>
<feature type="compositionally biased region" description="Low complexity" evidence="11">
    <location>
        <begin position="580"/>
        <end position="603"/>
    </location>
</feature>
<evidence type="ECO:0000256" key="5">
    <source>
        <dbReference type="ARBA" id="ARBA00022741"/>
    </source>
</evidence>
<organism evidence="13 14">
    <name type="scientific">Coniochaeta pulveracea</name>
    <dbReference type="NCBI Taxonomy" id="177199"/>
    <lineage>
        <taxon>Eukaryota</taxon>
        <taxon>Fungi</taxon>
        <taxon>Dikarya</taxon>
        <taxon>Ascomycota</taxon>
        <taxon>Pezizomycotina</taxon>
        <taxon>Sordariomycetes</taxon>
        <taxon>Sordariomycetidae</taxon>
        <taxon>Coniochaetales</taxon>
        <taxon>Coniochaetaceae</taxon>
        <taxon>Coniochaeta</taxon>
    </lineage>
</organism>
<feature type="binding site" evidence="10">
    <location>
        <position position="71"/>
    </location>
    <ligand>
        <name>ATP</name>
        <dbReference type="ChEBI" id="CHEBI:30616"/>
    </ligand>
</feature>
<dbReference type="EC" id="2.7.11.1" evidence="2"/>
<keyword evidence="3" id="KW-0723">Serine/threonine-protein kinase</keyword>
<dbReference type="PROSITE" id="PS50011">
    <property type="entry name" value="PROTEIN_KINASE_DOM"/>
    <property type="match status" value="1"/>
</dbReference>
<evidence type="ECO:0000256" key="3">
    <source>
        <dbReference type="ARBA" id="ARBA00022527"/>
    </source>
</evidence>
<dbReference type="SMART" id="SM00220">
    <property type="entry name" value="S_TKc"/>
    <property type="match status" value="1"/>
</dbReference>
<feature type="region of interest" description="Disordered" evidence="11">
    <location>
        <begin position="580"/>
        <end position="608"/>
    </location>
</feature>
<dbReference type="InterPro" id="IPR017441">
    <property type="entry name" value="Protein_kinase_ATP_BS"/>
</dbReference>
<evidence type="ECO:0000256" key="4">
    <source>
        <dbReference type="ARBA" id="ARBA00022679"/>
    </source>
</evidence>
<keyword evidence="5 10" id="KW-0547">Nucleotide-binding</keyword>
<accession>A0A420YNL6</accession>
<feature type="region of interest" description="Disordered" evidence="11">
    <location>
        <begin position="774"/>
        <end position="820"/>
    </location>
</feature>
<keyword evidence="6" id="KW-0418">Kinase</keyword>
<feature type="region of interest" description="Disordered" evidence="11">
    <location>
        <begin position="633"/>
        <end position="707"/>
    </location>
</feature>
<dbReference type="InterPro" id="IPR000719">
    <property type="entry name" value="Prot_kinase_dom"/>
</dbReference>
<dbReference type="AlphaFoldDB" id="A0A420YNL6"/>
<evidence type="ECO:0000313" key="14">
    <source>
        <dbReference type="Proteomes" id="UP000275385"/>
    </source>
</evidence>
<feature type="compositionally biased region" description="Polar residues" evidence="11">
    <location>
        <begin position="647"/>
        <end position="666"/>
    </location>
</feature>
<dbReference type="InterPro" id="IPR050629">
    <property type="entry name" value="STE20/SPS1-PAK"/>
</dbReference>
<evidence type="ECO:0000256" key="6">
    <source>
        <dbReference type="ARBA" id="ARBA00022777"/>
    </source>
</evidence>
<evidence type="ECO:0000256" key="8">
    <source>
        <dbReference type="ARBA" id="ARBA00047899"/>
    </source>
</evidence>
<comment type="caution">
    <text evidence="13">The sequence shown here is derived from an EMBL/GenBank/DDBJ whole genome shotgun (WGS) entry which is preliminary data.</text>
</comment>
<dbReference type="PROSITE" id="PS00107">
    <property type="entry name" value="PROTEIN_KINASE_ATP"/>
    <property type="match status" value="1"/>
</dbReference>
<gene>
    <name evidence="13" type="ORF">DL546_008051</name>
</gene>
<dbReference type="PANTHER" id="PTHR48012">
    <property type="entry name" value="STERILE20-LIKE KINASE, ISOFORM B-RELATED"/>
    <property type="match status" value="1"/>
</dbReference>
<comment type="catalytic activity">
    <reaction evidence="8">
        <text>L-threonyl-[protein] + ATP = O-phospho-L-threonyl-[protein] + ADP + H(+)</text>
        <dbReference type="Rhea" id="RHEA:46608"/>
        <dbReference type="Rhea" id="RHEA-COMP:11060"/>
        <dbReference type="Rhea" id="RHEA-COMP:11605"/>
        <dbReference type="ChEBI" id="CHEBI:15378"/>
        <dbReference type="ChEBI" id="CHEBI:30013"/>
        <dbReference type="ChEBI" id="CHEBI:30616"/>
        <dbReference type="ChEBI" id="CHEBI:61977"/>
        <dbReference type="ChEBI" id="CHEBI:456216"/>
        <dbReference type="EC" id="2.7.11.1"/>
    </reaction>
</comment>
<sequence>MMATLDPTDCSSARQKAMADAKKMQATVTNECIEAGIDPPPYLLTELIGKGSFGRVYKAVGTGRPEFVAVKIISIDEGDSLAPGAADTLKDILKEVETLKLLSGSGAKNVNTVLDTLLVGHAMWMVTEYCAGGSVATLMKPTGFLAEKWIIPILREVAIGISWVHKQGVIHRDIKCANVLVTKDGGIQLCDFGVAALVDTKTDKRKTVTGTLNWMAPEFFDSNVSYGASVDIWAFGSMAFEAATGAPPNASSITDISQFGEHLKHHCPRLEGDQYTAELKHIIATCMVKSPKHRPSIQQLQNHPYINNTEHDYPTDSLSKLVLAYKIWEVQGGTRRSLFSAGGAQCQLSNESSFSDNWNFDDSAELDTLAFDTDAQKVHEAYGSKVDFPPHQPNRKARRRLPLNIKPLQAPLEKAFDPNTITDYKEHTRAFYSKEGPSSIIKSDSKEEQEKQTLQTTAAVDSAEAVFDHGLSERDQSTVPPTLDLHAADFKANTQSIDSTKSGDELFCMRRPSTKDWTFATAVCRSPSQDSTQASDAGSATSLQPDLSQPHLLSAVLPPGLTQMNRRLSDISLIDLDASVPTAPTPTSESSTDSCHSTSTGSSNGDPFYLERDLQEQLSAVLSHTPPLILAADDVRPSSKRSRHISHPSSLDSFFNTPPHSPSDTSPIDRDQGHNLEASYAPGGTNGTSDYDPDVTPKPLSHSMEDRTETDTLQLMLPSLPQPPSTRVMGGDADQEDVKAELRRLAASAADHFKFMGDMLTTGADDVSHINSFPFPPIEDLGAAETGRPEAPRNRKTSAPSAELVGVASLKRAARRDTVD</sequence>
<keyword evidence="14" id="KW-1185">Reference proteome</keyword>
<proteinExistence type="inferred from homology"/>
<keyword evidence="7 10" id="KW-0067">ATP-binding</keyword>
<dbReference type="Pfam" id="PF00069">
    <property type="entry name" value="Pkinase"/>
    <property type="match status" value="1"/>
</dbReference>
<dbReference type="InterPro" id="IPR011009">
    <property type="entry name" value="Kinase-like_dom_sf"/>
</dbReference>
<protein>
    <recommendedName>
        <fullName evidence="2">non-specific serine/threonine protein kinase</fullName>
        <ecNumber evidence="2">2.7.11.1</ecNumber>
    </recommendedName>
</protein>
<evidence type="ECO:0000256" key="1">
    <source>
        <dbReference type="ARBA" id="ARBA00008874"/>
    </source>
</evidence>
<reference evidence="13 14" key="1">
    <citation type="submission" date="2018-08" db="EMBL/GenBank/DDBJ databases">
        <title>Draft genome of the lignicolous fungus Coniochaeta pulveracea.</title>
        <authorList>
            <person name="Borstlap C.J."/>
            <person name="De Witt R.N."/>
            <person name="Botha A."/>
            <person name="Volschenk H."/>
        </authorList>
    </citation>
    <scope>NUCLEOTIDE SEQUENCE [LARGE SCALE GENOMIC DNA]</scope>
    <source>
        <strain evidence="13 14">CAB683</strain>
    </source>
</reference>
<evidence type="ECO:0000256" key="7">
    <source>
        <dbReference type="ARBA" id="ARBA00022840"/>
    </source>
</evidence>
<dbReference type="InterPro" id="IPR008271">
    <property type="entry name" value="Ser/Thr_kinase_AS"/>
</dbReference>
<dbReference type="Gene3D" id="1.10.510.10">
    <property type="entry name" value="Transferase(Phosphotransferase) domain 1"/>
    <property type="match status" value="1"/>
</dbReference>